<dbReference type="AlphaFoldDB" id="W9ASI5"/>
<sequence length="122" mass="12760">MTGSHDGRVKQVIVMRTDLNMRKGKMVAQGAHAAVAAVVENLTDPRVVEWLNGHFTKICVGVDSEQQLSAIVAEARAAGLIARGIVDSGRTEFGGVPTPTCAAIGPDTAENLDPITGGLRLL</sequence>
<dbReference type="eggNOG" id="COG1990">
    <property type="taxonomic scope" value="Bacteria"/>
</dbReference>
<dbReference type="Gene3D" id="3.40.1490.10">
    <property type="entry name" value="Bit1"/>
    <property type="match status" value="1"/>
</dbReference>
<accession>W9ASI5</accession>
<dbReference type="SUPFAM" id="SSF102462">
    <property type="entry name" value="Peptidyl-tRNA hydrolase II"/>
    <property type="match status" value="1"/>
</dbReference>
<evidence type="ECO:0000256" key="4">
    <source>
        <dbReference type="ARBA" id="ARBA00048707"/>
    </source>
</evidence>
<dbReference type="GO" id="GO:0004045">
    <property type="term" value="F:peptidyl-tRNA hydrolase activity"/>
    <property type="evidence" value="ECO:0007669"/>
    <property type="project" value="UniProtKB-EC"/>
</dbReference>
<evidence type="ECO:0000256" key="2">
    <source>
        <dbReference type="ARBA" id="ARBA00022801"/>
    </source>
</evidence>
<evidence type="ECO:0000313" key="5">
    <source>
        <dbReference type="EMBL" id="CDO08739.1"/>
    </source>
</evidence>
<keyword evidence="2 5" id="KW-0378">Hydrolase</keyword>
<dbReference type="EMBL" id="CCBB010000002">
    <property type="protein sequence ID" value="CDO08739.1"/>
    <property type="molecule type" value="Genomic_DNA"/>
</dbReference>
<dbReference type="EC" id="3.1.1.29" evidence="1"/>
<keyword evidence="6" id="KW-1185">Reference proteome</keyword>
<proteinExistence type="inferred from homology"/>
<evidence type="ECO:0000256" key="1">
    <source>
        <dbReference type="ARBA" id="ARBA00013260"/>
    </source>
</evidence>
<comment type="caution">
    <text evidence="5">The sequence shown here is derived from an EMBL/GenBank/DDBJ whole genome shotgun (WGS) entry which is preliminary data.</text>
</comment>
<comment type="catalytic activity">
    <reaction evidence="4">
        <text>an N-acyl-L-alpha-aminoacyl-tRNA + H2O = an N-acyl-L-amino acid + a tRNA + H(+)</text>
        <dbReference type="Rhea" id="RHEA:54448"/>
        <dbReference type="Rhea" id="RHEA-COMP:10123"/>
        <dbReference type="Rhea" id="RHEA-COMP:13883"/>
        <dbReference type="ChEBI" id="CHEBI:15377"/>
        <dbReference type="ChEBI" id="CHEBI:15378"/>
        <dbReference type="ChEBI" id="CHEBI:59874"/>
        <dbReference type="ChEBI" id="CHEBI:78442"/>
        <dbReference type="ChEBI" id="CHEBI:138191"/>
        <dbReference type="EC" id="3.1.1.29"/>
    </reaction>
</comment>
<dbReference type="Proteomes" id="UP000028870">
    <property type="component" value="Unassembled WGS sequence"/>
</dbReference>
<gene>
    <name evidence="5" type="ORF">BN977_03559</name>
</gene>
<dbReference type="GO" id="GO:0005829">
    <property type="term" value="C:cytosol"/>
    <property type="evidence" value="ECO:0007669"/>
    <property type="project" value="TreeGrafter"/>
</dbReference>
<dbReference type="Pfam" id="PF01981">
    <property type="entry name" value="PTH2"/>
    <property type="match status" value="1"/>
</dbReference>
<reference evidence="5" key="1">
    <citation type="submission" date="2014-03" db="EMBL/GenBank/DDBJ databases">
        <title>Draft Genome Sequence of Mycobacterium cosmeticum DSM 44829.</title>
        <authorList>
            <person name="Croce O."/>
            <person name="Robert C."/>
            <person name="Raoult D."/>
            <person name="Drancourt M."/>
        </authorList>
    </citation>
    <scope>NUCLEOTIDE SEQUENCE [LARGE SCALE GENOMIC DNA]</scope>
    <source>
        <strain evidence="5">DSM 44829</strain>
    </source>
</reference>
<name>W9ASI5_MYCCO</name>
<dbReference type="STRING" id="258533.BN977_03559"/>
<dbReference type="PANTHER" id="PTHR12649">
    <property type="entry name" value="PEPTIDYL-TRNA HYDROLASE 2"/>
    <property type="match status" value="1"/>
</dbReference>
<organism evidence="5 6">
    <name type="scientific">Mycolicibacterium cosmeticum</name>
    <dbReference type="NCBI Taxonomy" id="258533"/>
    <lineage>
        <taxon>Bacteria</taxon>
        <taxon>Bacillati</taxon>
        <taxon>Actinomycetota</taxon>
        <taxon>Actinomycetes</taxon>
        <taxon>Mycobacteriales</taxon>
        <taxon>Mycobacteriaceae</taxon>
        <taxon>Mycolicibacterium</taxon>
    </lineage>
</organism>
<reference evidence="5" key="2">
    <citation type="submission" date="2014-03" db="EMBL/GenBank/DDBJ databases">
        <authorList>
            <person name="Urmite Genomes"/>
        </authorList>
    </citation>
    <scope>NUCLEOTIDE SEQUENCE</scope>
    <source>
        <strain evidence="5">DSM 44829</strain>
    </source>
</reference>
<evidence type="ECO:0000256" key="3">
    <source>
        <dbReference type="ARBA" id="ARBA00038050"/>
    </source>
</evidence>
<dbReference type="PANTHER" id="PTHR12649:SF11">
    <property type="entry name" value="PEPTIDYL-TRNA HYDROLASE 2, MITOCHONDRIAL"/>
    <property type="match status" value="1"/>
</dbReference>
<comment type="similarity">
    <text evidence="3">Belongs to the PTH2 family.</text>
</comment>
<protein>
    <recommendedName>
        <fullName evidence="1">peptidyl-tRNA hydrolase</fullName>
        <ecNumber evidence="1">3.1.1.29</ecNumber>
    </recommendedName>
</protein>
<dbReference type="InterPro" id="IPR002833">
    <property type="entry name" value="PTH2"/>
</dbReference>
<dbReference type="NCBIfam" id="TIGR00283">
    <property type="entry name" value="arch_pth2"/>
    <property type="match status" value="1"/>
</dbReference>
<evidence type="ECO:0000313" key="6">
    <source>
        <dbReference type="Proteomes" id="UP000028870"/>
    </source>
</evidence>
<dbReference type="InterPro" id="IPR023476">
    <property type="entry name" value="Pep_tRNA_hydro_II_dom_sf"/>
</dbReference>